<dbReference type="Gene3D" id="3.40.50.1980">
    <property type="entry name" value="Nitrogenase molybdenum iron protein domain"/>
    <property type="match status" value="2"/>
</dbReference>
<dbReference type="InterPro" id="IPR002491">
    <property type="entry name" value="ABC_transptr_periplasmic_BD"/>
</dbReference>
<evidence type="ECO:0000256" key="1">
    <source>
        <dbReference type="ARBA" id="ARBA00008814"/>
    </source>
</evidence>
<dbReference type="RefSeq" id="WP_083076041.1">
    <property type="nucleotide sequence ID" value="NZ_AP022615.1"/>
</dbReference>
<dbReference type="PROSITE" id="PS51257">
    <property type="entry name" value="PROKAR_LIPOPROTEIN"/>
    <property type="match status" value="1"/>
</dbReference>
<evidence type="ECO:0000313" key="3">
    <source>
        <dbReference type="Proteomes" id="UP000192566"/>
    </source>
</evidence>
<dbReference type="PROSITE" id="PS50983">
    <property type="entry name" value="FE_B12_PBP"/>
    <property type="match status" value="1"/>
</dbReference>
<evidence type="ECO:0000313" key="2">
    <source>
        <dbReference type="EMBL" id="ORA70425.1"/>
    </source>
</evidence>
<dbReference type="PANTHER" id="PTHR30535:SF34">
    <property type="entry name" value="MOLYBDATE-BINDING PROTEIN MOLA"/>
    <property type="match status" value="1"/>
</dbReference>
<dbReference type="Pfam" id="PF01497">
    <property type="entry name" value="Peripla_BP_2"/>
    <property type="match status" value="1"/>
</dbReference>
<sequence length="353" mass="37484">MRRFTTVLAAVLAAACLAGCSGSGAEATGNGSQTITITDMLGRNVKVPKGIHRVLALHPIPTTLLELLAPQQIVSVDTVFARSLKPDDARFTPEQMSSLQSLPVTGVYFKGFDAEQLVKLRPDVVITMTGDTNIDREETQTGIPFFAVSKAPTASYETTIRLIGQIVGRADRADRMAGFWAHTIASVEAKAAAVAAGQRPKVLYTGKNGDILGIPGKDTVFGSTIATAGGSYVGDALPAGHARAENNPVSLEQVVAWDPDVVIVASAATKAKIMNDPRWWTVRAVRDGRVYVPPRYGGLDGLQAVLGMAWTQGVLLDNDDATARAAVASTMQDYYTLFFGHPLTSTQIDQLAS</sequence>
<gene>
    <name evidence="2" type="ORF">BST25_19265</name>
</gene>
<dbReference type="Gene3D" id="1.20.58.2180">
    <property type="match status" value="1"/>
</dbReference>
<organism evidence="2 3">
    <name type="scientific">Mycobacterium heidelbergense</name>
    <dbReference type="NCBI Taxonomy" id="53376"/>
    <lineage>
        <taxon>Bacteria</taxon>
        <taxon>Bacillati</taxon>
        <taxon>Actinomycetota</taxon>
        <taxon>Actinomycetes</taxon>
        <taxon>Mycobacteriales</taxon>
        <taxon>Mycobacteriaceae</taxon>
        <taxon>Mycobacterium</taxon>
        <taxon>Mycobacterium simiae complex</taxon>
    </lineage>
</organism>
<comment type="caution">
    <text evidence="2">The sequence shown here is derived from an EMBL/GenBank/DDBJ whole genome shotgun (WGS) entry which is preliminary data.</text>
</comment>
<reference evidence="2 3" key="1">
    <citation type="submission" date="2017-02" db="EMBL/GenBank/DDBJ databases">
        <title>The new phylogeny of genus Mycobacterium.</title>
        <authorList>
            <person name="Tortoli E."/>
            <person name="Trovato A."/>
            <person name="Cirillo D.M."/>
        </authorList>
    </citation>
    <scope>NUCLEOTIDE SEQUENCE [LARGE SCALE GENOMIC DNA]</scope>
    <source>
        <strain evidence="2 3">DSM 44471</strain>
    </source>
</reference>
<dbReference type="SUPFAM" id="SSF53807">
    <property type="entry name" value="Helical backbone' metal receptor"/>
    <property type="match status" value="1"/>
</dbReference>
<dbReference type="STRING" id="53376.BST25_19265"/>
<comment type="similarity">
    <text evidence="1">Belongs to the bacterial solute-binding protein 8 family.</text>
</comment>
<protein>
    <submittedName>
        <fullName evidence="2">Uncharacterized protein</fullName>
    </submittedName>
</protein>
<proteinExistence type="inferred from homology"/>
<name>A0A1X0DDG9_MYCHE</name>
<keyword evidence="3" id="KW-1185">Reference proteome</keyword>
<dbReference type="PANTHER" id="PTHR30535">
    <property type="entry name" value="VITAMIN B12-BINDING PROTEIN"/>
    <property type="match status" value="1"/>
</dbReference>
<dbReference type="Proteomes" id="UP000192566">
    <property type="component" value="Unassembled WGS sequence"/>
</dbReference>
<dbReference type="EMBL" id="MVHR01000035">
    <property type="protein sequence ID" value="ORA70425.1"/>
    <property type="molecule type" value="Genomic_DNA"/>
</dbReference>
<dbReference type="OrthoDB" id="9775594at2"/>
<dbReference type="InterPro" id="IPR050902">
    <property type="entry name" value="ABC_Transporter_SBP"/>
</dbReference>
<accession>A0A1X0DDG9</accession>
<dbReference type="AlphaFoldDB" id="A0A1X0DDG9"/>